<organism evidence="1">
    <name type="scientific">uncultured Thermomicrobiales bacterium</name>
    <dbReference type="NCBI Taxonomy" id="1645740"/>
    <lineage>
        <taxon>Bacteria</taxon>
        <taxon>Pseudomonadati</taxon>
        <taxon>Thermomicrobiota</taxon>
        <taxon>Thermomicrobia</taxon>
        <taxon>Thermomicrobiales</taxon>
        <taxon>environmental samples</taxon>
    </lineage>
</organism>
<protein>
    <submittedName>
        <fullName evidence="1">Uncharacterized protein</fullName>
    </submittedName>
</protein>
<dbReference type="EMBL" id="CADCWJ010000781">
    <property type="protein sequence ID" value="CAA9582700.1"/>
    <property type="molecule type" value="Genomic_DNA"/>
</dbReference>
<gene>
    <name evidence="1" type="ORF">AVDCRST_MAG87-3564</name>
</gene>
<reference evidence="1" key="1">
    <citation type="submission" date="2020-02" db="EMBL/GenBank/DDBJ databases">
        <authorList>
            <person name="Meier V. D."/>
        </authorList>
    </citation>
    <scope>NUCLEOTIDE SEQUENCE</scope>
    <source>
        <strain evidence="1">AVDCRST_MAG87</strain>
    </source>
</reference>
<name>A0A6J4VP26_9BACT</name>
<sequence>MGGKGGADIHAAEHACDASLASGILERQPCRTMIDPDQRSLANLF</sequence>
<dbReference type="AlphaFoldDB" id="A0A6J4VP26"/>
<proteinExistence type="predicted"/>
<evidence type="ECO:0000313" key="1">
    <source>
        <dbReference type="EMBL" id="CAA9582700.1"/>
    </source>
</evidence>
<accession>A0A6J4VP26</accession>